<sequence>MSQLYKTLLRIWDCFLLEGPKVLFRFSLAILKMHEEVLLTKQDTVSIMRQLKAIARLCYDVDTLIKVASLG</sequence>
<dbReference type="PANTHER" id="PTHR47219:SF20">
    <property type="entry name" value="TBC1 DOMAIN FAMILY MEMBER 2B"/>
    <property type="match status" value="1"/>
</dbReference>
<dbReference type="EMBL" id="JABSTR010000001">
    <property type="protein sequence ID" value="KAH9362554.1"/>
    <property type="molecule type" value="Genomic_DNA"/>
</dbReference>
<proteinExistence type="predicted"/>
<reference evidence="2 3" key="1">
    <citation type="journal article" date="2020" name="Cell">
        <title>Large-Scale Comparative Analyses of Tick Genomes Elucidate Their Genetic Diversity and Vector Capacities.</title>
        <authorList>
            <consortium name="Tick Genome and Microbiome Consortium (TIGMIC)"/>
            <person name="Jia N."/>
            <person name="Wang J."/>
            <person name="Shi W."/>
            <person name="Du L."/>
            <person name="Sun Y."/>
            <person name="Zhan W."/>
            <person name="Jiang J.F."/>
            <person name="Wang Q."/>
            <person name="Zhang B."/>
            <person name="Ji P."/>
            <person name="Bell-Sakyi L."/>
            <person name="Cui X.M."/>
            <person name="Yuan T.T."/>
            <person name="Jiang B.G."/>
            <person name="Yang W.F."/>
            <person name="Lam T.T."/>
            <person name="Chang Q.C."/>
            <person name="Ding S.J."/>
            <person name="Wang X.J."/>
            <person name="Zhu J.G."/>
            <person name="Ruan X.D."/>
            <person name="Zhao L."/>
            <person name="Wei J.T."/>
            <person name="Ye R.Z."/>
            <person name="Que T.C."/>
            <person name="Du C.H."/>
            <person name="Zhou Y.H."/>
            <person name="Cheng J.X."/>
            <person name="Dai P.F."/>
            <person name="Guo W.B."/>
            <person name="Han X.H."/>
            <person name="Huang E.J."/>
            <person name="Li L.F."/>
            <person name="Wei W."/>
            <person name="Gao Y.C."/>
            <person name="Liu J.Z."/>
            <person name="Shao H.Z."/>
            <person name="Wang X."/>
            <person name="Wang C.C."/>
            <person name="Yang T.C."/>
            <person name="Huo Q.B."/>
            <person name="Li W."/>
            <person name="Chen H.Y."/>
            <person name="Chen S.E."/>
            <person name="Zhou L.G."/>
            <person name="Ni X.B."/>
            <person name="Tian J.H."/>
            <person name="Sheng Y."/>
            <person name="Liu T."/>
            <person name="Pan Y.S."/>
            <person name="Xia L.Y."/>
            <person name="Li J."/>
            <person name="Zhao F."/>
            <person name="Cao W.C."/>
        </authorList>
    </citation>
    <scope>NUCLEOTIDE SEQUENCE [LARGE SCALE GENOMIC DNA]</scope>
    <source>
        <strain evidence="2">HaeL-2018</strain>
    </source>
</reference>
<dbReference type="SUPFAM" id="SSF47923">
    <property type="entry name" value="Ypt/Rab-GAP domain of gyp1p"/>
    <property type="match status" value="1"/>
</dbReference>
<dbReference type="InterPro" id="IPR050302">
    <property type="entry name" value="Rab_GAP_TBC_domain"/>
</dbReference>
<organism evidence="2 3">
    <name type="scientific">Haemaphysalis longicornis</name>
    <name type="common">Bush tick</name>
    <dbReference type="NCBI Taxonomy" id="44386"/>
    <lineage>
        <taxon>Eukaryota</taxon>
        <taxon>Metazoa</taxon>
        <taxon>Ecdysozoa</taxon>
        <taxon>Arthropoda</taxon>
        <taxon>Chelicerata</taxon>
        <taxon>Arachnida</taxon>
        <taxon>Acari</taxon>
        <taxon>Parasitiformes</taxon>
        <taxon>Ixodida</taxon>
        <taxon>Ixodoidea</taxon>
        <taxon>Ixodidae</taxon>
        <taxon>Haemaphysalinae</taxon>
        <taxon>Haemaphysalis</taxon>
    </lineage>
</organism>
<dbReference type="Gene3D" id="1.10.472.80">
    <property type="entry name" value="Ypt/Rab-GAP domain of gyp1p, domain 3"/>
    <property type="match status" value="1"/>
</dbReference>
<feature type="domain" description="Rab-GAP TBC" evidence="1">
    <location>
        <begin position="6"/>
        <end position="39"/>
    </location>
</feature>
<name>A0A9J6FHL5_HAELO</name>
<comment type="caution">
    <text evidence="2">The sequence shown here is derived from an EMBL/GenBank/DDBJ whole genome shotgun (WGS) entry which is preliminary data.</text>
</comment>
<dbReference type="OrthoDB" id="294251at2759"/>
<dbReference type="VEuPathDB" id="VectorBase:HLOH_043116"/>
<dbReference type="PANTHER" id="PTHR47219">
    <property type="entry name" value="RAB GTPASE-ACTIVATING PROTEIN 1-LIKE"/>
    <property type="match status" value="1"/>
</dbReference>
<dbReference type="Pfam" id="PF00566">
    <property type="entry name" value="RabGAP-TBC"/>
    <property type="match status" value="1"/>
</dbReference>
<evidence type="ECO:0000313" key="3">
    <source>
        <dbReference type="Proteomes" id="UP000821853"/>
    </source>
</evidence>
<gene>
    <name evidence="2" type="ORF">HPB48_015532</name>
</gene>
<dbReference type="InterPro" id="IPR000195">
    <property type="entry name" value="Rab-GAP-TBC_dom"/>
</dbReference>
<evidence type="ECO:0000259" key="1">
    <source>
        <dbReference type="Pfam" id="PF00566"/>
    </source>
</evidence>
<dbReference type="Proteomes" id="UP000821853">
    <property type="component" value="Chromosome 1"/>
</dbReference>
<protein>
    <recommendedName>
        <fullName evidence="1">Rab-GAP TBC domain-containing protein</fullName>
    </recommendedName>
</protein>
<dbReference type="GO" id="GO:0005096">
    <property type="term" value="F:GTPase activator activity"/>
    <property type="evidence" value="ECO:0007669"/>
    <property type="project" value="TreeGrafter"/>
</dbReference>
<dbReference type="OMA" id="ACARVTY"/>
<dbReference type="InterPro" id="IPR035969">
    <property type="entry name" value="Rab-GAP_TBC_sf"/>
</dbReference>
<dbReference type="AlphaFoldDB" id="A0A9J6FHL5"/>
<keyword evidence="3" id="KW-1185">Reference proteome</keyword>
<accession>A0A9J6FHL5</accession>
<dbReference type="GO" id="GO:0031267">
    <property type="term" value="F:small GTPase binding"/>
    <property type="evidence" value="ECO:0007669"/>
    <property type="project" value="TreeGrafter"/>
</dbReference>
<evidence type="ECO:0000313" key="2">
    <source>
        <dbReference type="EMBL" id="KAH9362554.1"/>
    </source>
</evidence>